<dbReference type="GO" id="GO:2001247">
    <property type="term" value="P:positive regulation of phosphatidylcholine biosynthetic process"/>
    <property type="evidence" value="ECO:0007669"/>
    <property type="project" value="EnsemblFungi"/>
</dbReference>
<evidence type="ECO:0000259" key="2">
    <source>
        <dbReference type="PROSITE" id="PS50191"/>
    </source>
</evidence>
<dbReference type="SMART" id="SM00516">
    <property type="entry name" value="SEC14"/>
    <property type="match status" value="1"/>
</dbReference>
<dbReference type="GeneID" id="11494445"/>
<feature type="region of interest" description="Disordered" evidence="1">
    <location>
        <begin position="79"/>
        <end position="110"/>
    </location>
</feature>
<feature type="region of interest" description="Disordered" evidence="1">
    <location>
        <begin position="51"/>
        <end position="70"/>
    </location>
</feature>
<dbReference type="STRING" id="1071378.G0WH29"/>
<dbReference type="GO" id="GO:0008526">
    <property type="term" value="F:phosphatidylinositol transfer activity"/>
    <property type="evidence" value="ECO:0007669"/>
    <property type="project" value="EnsemblFungi"/>
</dbReference>
<dbReference type="GO" id="GO:0005768">
    <property type="term" value="C:endosome"/>
    <property type="evidence" value="ECO:0007669"/>
    <property type="project" value="EnsemblFungi"/>
</dbReference>
<evidence type="ECO:0000256" key="1">
    <source>
        <dbReference type="SAM" id="MobiDB-lite"/>
    </source>
</evidence>
<protein>
    <recommendedName>
        <fullName evidence="2">CRAL-TRIO domain-containing protein</fullName>
    </recommendedName>
</protein>
<proteinExistence type="predicted"/>
<dbReference type="GO" id="GO:0005811">
    <property type="term" value="C:lipid droplet"/>
    <property type="evidence" value="ECO:0007669"/>
    <property type="project" value="EnsemblFungi"/>
</dbReference>
<dbReference type="GO" id="GO:0046488">
    <property type="term" value="P:phosphatidylinositol metabolic process"/>
    <property type="evidence" value="ECO:0007669"/>
    <property type="project" value="EnsemblFungi"/>
</dbReference>
<dbReference type="InterPro" id="IPR001251">
    <property type="entry name" value="CRAL-TRIO_dom"/>
</dbReference>
<organism evidence="3 4">
    <name type="scientific">Naumovozyma dairenensis (strain ATCC 10597 / BCRC 20456 / CBS 421 / NBRC 0211 / NRRL Y-12639)</name>
    <name type="common">Saccharomyces dairenensis</name>
    <dbReference type="NCBI Taxonomy" id="1071378"/>
    <lineage>
        <taxon>Eukaryota</taxon>
        <taxon>Fungi</taxon>
        <taxon>Dikarya</taxon>
        <taxon>Ascomycota</taxon>
        <taxon>Saccharomycotina</taxon>
        <taxon>Saccharomycetes</taxon>
        <taxon>Saccharomycetales</taxon>
        <taxon>Saccharomycetaceae</taxon>
        <taxon>Naumovozyma</taxon>
    </lineage>
</organism>
<dbReference type="PANTHER" id="PTHR46590">
    <property type="entry name" value="PHOSPHATIDYLINOSITOL TRANSFER PROTEIN CSR1-RELATED"/>
    <property type="match status" value="1"/>
</dbReference>
<dbReference type="CDD" id="cd00170">
    <property type="entry name" value="SEC14"/>
    <property type="match status" value="1"/>
</dbReference>
<dbReference type="AlphaFoldDB" id="G0WH29"/>
<dbReference type="SUPFAM" id="SSF46938">
    <property type="entry name" value="CRAL/TRIO N-terminal domain"/>
    <property type="match status" value="1"/>
</dbReference>
<dbReference type="EMBL" id="HE580276">
    <property type="protein sequence ID" value="CCD27107.1"/>
    <property type="molecule type" value="Genomic_DNA"/>
</dbReference>
<dbReference type="SUPFAM" id="SSF52087">
    <property type="entry name" value="CRAL/TRIO domain"/>
    <property type="match status" value="1"/>
</dbReference>
<dbReference type="InterPro" id="IPR036865">
    <property type="entry name" value="CRAL-TRIO_dom_sf"/>
</dbReference>
<dbReference type="KEGG" id="ndi:NDAI_0J02150"/>
<dbReference type="InterPro" id="IPR052432">
    <property type="entry name" value="PITP/CRAL-TRIO"/>
</dbReference>
<dbReference type="GO" id="GO:0043001">
    <property type="term" value="P:Golgi to plasma membrane protein transport"/>
    <property type="evidence" value="ECO:0007669"/>
    <property type="project" value="EnsemblFungi"/>
</dbReference>
<dbReference type="Pfam" id="PF03765">
    <property type="entry name" value="CRAL_TRIO_N"/>
    <property type="match status" value="1"/>
</dbReference>
<sequence length="450" mass="52244">MATEKEPKPLTTTMSLQDITTDQETTLKQIWTYLFHLWGIPVDGTNAFKKDPSLHSLSPQTSIKSVEKEPKKKSLFGKMYSMTGSSSSSSSSSFPPDSTQQHSQHHHHHKLNERLPYTLNMIHPEFKQLTVPPKDTRKLFWEMLRLDPVDNHILRFARARKWNTDNTIKMLSKTFQFRLTKKPINEILNKGEATIIKENKQQGLIKNLELQKAVIYNHPTENSACPLIVVRPKFHYSSDQTEEELEHYALLIIELARLFMREHSISILFDLTDFSLSNMDYTPVKFLIACFEAHYPESLSHLFVHKAPWLFSPIWSIVKNWLDPVVASKIVFTKNTSELERFLKPEQIPSYLGGKNDSIDLDHYVKPDGSHDDKLKDKEGLQLVQNQRIELIDKFVKLTVDWIQSETDEQSKELFAERCNVSDDICNNYIELDPFIRSRSSYDINGLLKL</sequence>
<dbReference type="PROSITE" id="PS50191">
    <property type="entry name" value="CRAL_TRIO"/>
    <property type="match status" value="1"/>
</dbReference>
<keyword evidence="4" id="KW-1185">Reference proteome</keyword>
<dbReference type="GO" id="GO:0045717">
    <property type="term" value="P:negative regulation of fatty acid biosynthetic process"/>
    <property type="evidence" value="ECO:0007669"/>
    <property type="project" value="EnsemblFungi"/>
</dbReference>
<dbReference type="SMART" id="SM01100">
    <property type="entry name" value="CRAL_TRIO_N"/>
    <property type="match status" value="1"/>
</dbReference>
<dbReference type="Proteomes" id="UP000000689">
    <property type="component" value="Chromosome 10"/>
</dbReference>
<dbReference type="GO" id="GO:1901352">
    <property type="term" value="P:negative regulation of phosphatidylglycerol biosynthetic process"/>
    <property type="evidence" value="ECO:0007669"/>
    <property type="project" value="EnsemblFungi"/>
</dbReference>
<dbReference type="HOGENOM" id="CLU_016665_3_0_1"/>
<dbReference type="Pfam" id="PF00650">
    <property type="entry name" value="CRAL_TRIO"/>
    <property type="match status" value="1"/>
</dbReference>
<name>G0WH29_NAUDC</name>
<accession>G0WH29</accession>
<dbReference type="RefSeq" id="XP_003672350.1">
    <property type="nucleotide sequence ID" value="XM_003672302.1"/>
</dbReference>
<dbReference type="eggNOG" id="KOG1470">
    <property type="taxonomic scope" value="Eukaryota"/>
</dbReference>
<feature type="compositionally biased region" description="Polar residues" evidence="1">
    <location>
        <begin position="55"/>
        <end position="64"/>
    </location>
</feature>
<reference evidence="3 4" key="1">
    <citation type="journal article" date="2011" name="Proc. Natl. Acad. Sci. U.S.A.">
        <title>Evolutionary erosion of yeast sex chromosomes by mating-type switching accidents.</title>
        <authorList>
            <person name="Gordon J.L."/>
            <person name="Armisen D."/>
            <person name="Proux-Wera E."/>
            <person name="Oheigeartaigh S.S."/>
            <person name="Byrne K.P."/>
            <person name="Wolfe K.H."/>
        </authorList>
    </citation>
    <scope>NUCLEOTIDE SEQUENCE [LARGE SCALE GENOMIC DNA]</scope>
    <source>
        <strain evidence="4">ATCC 10597 / BCRC 20456 / CBS 421 / NBRC 0211 / NRRL Y-12639</strain>
    </source>
</reference>
<dbReference type="PANTHER" id="PTHR46590:SF1">
    <property type="entry name" value="PHOSPHATIDYLINOSITOL TRANSFER PROTEIN CSR1"/>
    <property type="match status" value="1"/>
</dbReference>
<dbReference type="Gene3D" id="3.40.525.10">
    <property type="entry name" value="CRAL-TRIO lipid binding domain"/>
    <property type="match status" value="1"/>
</dbReference>
<dbReference type="OrthoDB" id="43460at2759"/>
<dbReference type="OMA" id="WRLIKGW"/>
<feature type="domain" description="CRAL-TRIO" evidence="2">
    <location>
        <begin position="201"/>
        <end position="360"/>
    </location>
</feature>
<dbReference type="GO" id="GO:0005829">
    <property type="term" value="C:cytosol"/>
    <property type="evidence" value="ECO:0007669"/>
    <property type="project" value="EnsemblFungi"/>
</dbReference>
<evidence type="ECO:0000313" key="3">
    <source>
        <dbReference type="EMBL" id="CCD27107.1"/>
    </source>
</evidence>
<dbReference type="InterPro" id="IPR011074">
    <property type="entry name" value="CRAL/TRIO_N_dom"/>
</dbReference>
<gene>
    <name evidence="3" type="primary">NDAI0J02150</name>
    <name evidence="3" type="ordered locus">NDAI_0J02150</name>
</gene>
<dbReference type="InterPro" id="IPR036273">
    <property type="entry name" value="CRAL/TRIO_N_dom_sf"/>
</dbReference>
<evidence type="ECO:0000313" key="4">
    <source>
        <dbReference type="Proteomes" id="UP000000689"/>
    </source>
</evidence>